<protein>
    <submittedName>
        <fullName evidence="1">Uncharacterized protein</fullName>
    </submittedName>
</protein>
<organism evidence="1 2">
    <name type="scientific">Deinococcus soli</name>
    <name type="common">ex Cha et al. 2016</name>
    <dbReference type="NCBI Taxonomy" id="1309411"/>
    <lineage>
        <taxon>Bacteria</taxon>
        <taxon>Thermotogati</taxon>
        <taxon>Deinococcota</taxon>
        <taxon>Deinococci</taxon>
        <taxon>Deinococcales</taxon>
        <taxon>Deinococcaceae</taxon>
        <taxon>Deinococcus</taxon>
    </lineage>
</organism>
<dbReference type="AlphaFoldDB" id="A0AAE4BLP5"/>
<name>A0AAE4BLP5_9DEIO</name>
<gene>
    <name evidence="1" type="ORF">J2Y00_001788</name>
</gene>
<reference evidence="1" key="1">
    <citation type="submission" date="2023-07" db="EMBL/GenBank/DDBJ databases">
        <title>Sorghum-associated microbial communities from plants grown in Nebraska, USA.</title>
        <authorList>
            <person name="Schachtman D."/>
        </authorList>
    </citation>
    <scope>NUCLEOTIDE SEQUENCE</scope>
    <source>
        <strain evidence="1">BE330</strain>
    </source>
</reference>
<evidence type="ECO:0000313" key="2">
    <source>
        <dbReference type="Proteomes" id="UP001185331"/>
    </source>
</evidence>
<dbReference type="Proteomes" id="UP001185331">
    <property type="component" value="Unassembled WGS sequence"/>
</dbReference>
<dbReference type="RefSeq" id="WP_309854474.1">
    <property type="nucleotide sequence ID" value="NZ_JAVDQJ010000005.1"/>
</dbReference>
<proteinExistence type="predicted"/>
<dbReference type="EMBL" id="JAVDQK010000004">
    <property type="protein sequence ID" value="MDR6218225.1"/>
    <property type="molecule type" value="Genomic_DNA"/>
</dbReference>
<evidence type="ECO:0000313" key="1">
    <source>
        <dbReference type="EMBL" id="MDR6218225.1"/>
    </source>
</evidence>
<comment type="caution">
    <text evidence="1">The sequence shown here is derived from an EMBL/GenBank/DDBJ whole genome shotgun (WGS) entry which is preliminary data.</text>
</comment>
<accession>A0AAE4BLP5</accession>
<sequence>MPSSAHLTLSDRTAFTIQQHLHTERALHTPFDLTGETTLPCAFDVLRALDLPDGWLDSTGEILDSLRVPGVTARVTRLAATLLPDLCAPVGAVTAGQIDVDGAPVLNWVDLGPQVPGAGRDHLRTYAATVTDCAGLCTLLDRCGAALREQIFARLAATAPSPAERTLH</sequence>